<comment type="caution">
    <text evidence="1">The sequence shown here is derived from an EMBL/GenBank/DDBJ whole genome shotgun (WGS) entry which is preliminary data.</text>
</comment>
<keyword evidence="2" id="KW-1185">Reference proteome</keyword>
<gene>
    <name evidence="1" type="ORF">BDY19DRAFT_994967</name>
</gene>
<sequence length="148" mass="16350">LAADEELARLAHISLNADEENAEDSPDIVPVGNTSTTATGSQDEASPRPIHIEDLRVSQEFIEALRSASLDNGDLPSHVIDCLRQPITGVPDLTEDCALAFSLEYYLRLDYSANIVYDSVRTLIKKYFDINMLSLDQVKRKAEEITGV</sequence>
<accession>A0ACB8U068</accession>
<feature type="non-terminal residue" evidence="1">
    <location>
        <position position="1"/>
    </location>
</feature>
<reference evidence="1" key="1">
    <citation type="journal article" date="2021" name="Environ. Microbiol.">
        <title>Gene family expansions and transcriptome signatures uncover fungal adaptations to wood decay.</title>
        <authorList>
            <person name="Hage H."/>
            <person name="Miyauchi S."/>
            <person name="Viragh M."/>
            <person name="Drula E."/>
            <person name="Min B."/>
            <person name="Chaduli D."/>
            <person name="Navarro D."/>
            <person name="Favel A."/>
            <person name="Norest M."/>
            <person name="Lesage-Meessen L."/>
            <person name="Balint B."/>
            <person name="Merenyi Z."/>
            <person name="de Eugenio L."/>
            <person name="Morin E."/>
            <person name="Martinez A.T."/>
            <person name="Baldrian P."/>
            <person name="Stursova M."/>
            <person name="Martinez M.J."/>
            <person name="Novotny C."/>
            <person name="Magnuson J.K."/>
            <person name="Spatafora J.W."/>
            <person name="Maurice S."/>
            <person name="Pangilinan J."/>
            <person name="Andreopoulos W."/>
            <person name="LaButti K."/>
            <person name="Hundley H."/>
            <person name="Na H."/>
            <person name="Kuo A."/>
            <person name="Barry K."/>
            <person name="Lipzen A."/>
            <person name="Henrissat B."/>
            <person name="Riley R."/>
            <person name="Ahrendt S."/>
            <person name="Nagy L.G."/>
            <person name="Grigoriev I.V."/>
            <person name="Martin F."/>
            <person name="Rosso M.N."/>
        </authorList>
    </citation>
    <scope>NUCLEOTIDE SEQUENCE</scope>
    <source>
        <strain evidence="1">CBS 384.51</strain>
    </source>
</reference>
<dbReference type="Proteomes" id="UP001055072">
    <property type="component" value="Unassembled WGS sequence"/>
</dbReference>
<evidence type="ECO:0000313" key="2">
    <source>
        <dbReference type="Proteomes" id="UP001055072"/>
    </source>
</evidence>
<organism evidence="1 2">
    <name type="scientific">Irpex rosettiformis</name>
    <dbReference type="NCBI Taxonomy" id="378272"/>
    <lineage>
        <taxon>Eukaryota</taxon>
        <taxon>Fungi</taxon>
        <taxon>Dikarya</taxon>
        <taxon>Basidiomycota</taxon>
        <taxon>Agaricomycotina</taxon>
        <taxon>Agaricomycetes</taxon>
        <taxon>Polyporales</taxon>
        <taxon>Irpicaceae</taxon>
        <taxon>Irpex</taxon>
    </lineage>
</organism>
<name>A0ACB8U068_9APHY</name>
<proteinExistence type="predicted"/>
<protein>
    <submittedName>
        <fullName evidence="1">Uncharacterized protein</fullName>
    </submittedName>
</protein>
<evidence type="ECO:0000313" key="1">
    <source>
        <dbReference type="EMBL" id="KAI0087660.1"/>
    </source>
</evidence>
<dbReference type="EMBL" id="MU274917">
    <property type="protein sequence ID" value="KAI0087660.1"/>
    <property type="molecule type" value="Genomic_DNA"/>
</dbReference>
<feature type="non-terminal residue" evidence="1">
    <location>
        <position position="148"/>
    </location>
</feature>